<evidence type="ECO:0000256" key="4">
    <source>
        <dbReference type="ARBA" id="ARBA00022692"/>
    </source>
</evidence>
<dbReference type="InterPro" id="IPR050366">
    <property type="entry name" value="BP-dependent_transpt_permease"/>
</dbReference>
<evidence type="ECO:0000256" key="1">
    <source>
        <dbReference type="ARBA" id="ARBA00004651"/>
    </source>
</evidence>
<evidence type="ECO:0000256" key="7">
    <source>
        <dbReference type="RuleBase" id="RU363032"/>
    </source>
</evidence>
<dbReference type="CDD" id="cd06261">
    <property type="entry name" value="TM_PBP2"/>
    <property type="match status" value="1"/>
</dbReference>
<keyword evidence="4 7" id="KW-0812">Transmembrane</keyword>
<feature type="transmembrane region" description="Helical" evidence="7">
    <location>
        <begin position="136"/>
        <end position="159"/>
    </location>
</feature>
<feature type="transmembrane region" description="Helical" evidence="7">
    <location>
        <begin position="171"/>
        <end position="190"/>
    </location>
</feature>
<dbReference type="Gene3D" id="1.10.3720.10">
    <property type="entry name" value="MetI-like"/>
    <property type="match status" value="1"/>
</dbReference>
<accession>A0A6I1MLU9</accession>
<protein>
    <submittedName>
        <fullName evidence="9">ABC transporter permease subunit</fullName>
    </submittedName>
</protein>
<evidence type="ECO:0000256" key="2">
    <source>
        <dbReference type="ARBA" id="ARBA00022448"/>
    </source>
</evidence>
<organism evidence="9 10">
    <name type="scientific">Clostridium tarantellae</name>
    <dbReference type="NCBI Taxonomy" id="39493"/>
    <lineage>
        <taxon>Bacteria</taxon>
        <taxon>Bacillati</taxon>
        <taxon>Bacillota</taxon>
        <taxon>Clostridia</taxon>
        <taxon>Eubacteriales</taxon>
        <taxon>Clostridiaceae</taxon>
        <taxon>Clostridium</taxon>
    </lineage>
</organism>
<keyword evidence="2 7" id="KW-0813">Transport</keyword>
<dbReference type="InterPro" id="IPR000515">
    <property type="entry name" value="MetI-like"/>
</dbReference>
<dbReference type="NCBIfam" id="NF045476">
    <property type="entry name" value="Opp4C"/>
    <property type="match status" value="1"/>
</dbReference>
<dbReference type="SUPFAM" id="SSF161098">
    <property type="entry name" value="MetI-like"/>
    <property type="match status" value="1"/>
</dbReference>
<dbReference type="InterPro" id="IPR053523">
    <property type="entry name" value="Oligopeptide_permease_AppC"/>
</dbReference>
<sequence length="312" mass="34454">MNAIKDNKQKESNIKNKKIKKEKVLSPTRIVFNRLKKNKMAMVGLFILVAMALFCFIGPFFTPHSPDAMNFAMKKQPPNGTYLLGTDLIGRDILTRLMYAGRVSLLVGFVAVLIQITIGGTLGAIAGYYGGWVDSLIMRVVDIFLCIPFLPILIIFGAILSDLDVKADVRIFFVMLIIGLLSWPSIARLVRGQILSLREQEFMQAAEALGLKDTRKIFRHLLPNTIPSIIVSATLGIGSAILTESALSYLGMGVTPPKASWGNMIQAVGNFTDLMERPWLWVPPGICIFITVMAINLFGDGLRDALDPKLKK</sequence>
<dbReference type="GO" id="GO:0055085">
    <property type="term" value="P:transmembrane transport"/>
    <property type="evidence" value="ECO:0007669"/>
    <property type="project" value="InterPro"/>
</dbReference>
<dbReference type="RefSeq" id="WP_152889479.1">
    <property type="nucleotide sequence ID" value="NZ_WHJC01000098.1"/>
</dbReference>
<evidence type="ECO:0000256" key="5">
    <source>
        <dbReference type="ARBA" id="ARBA00022989"/>
    </source>
</evidence>
<dbReference type="OrthoDB" id="9783218at2"/>
<evidence type="ECO:0000256" key="3">
    <source>
        <dbReference type="ARBA" id="ARBA00022475"/>
    </source>
</evidence>
<keyword evidence="5 7" id="KW-1133">Transmembrane helix</keyword>
<gene>
    <name evidence="9" type="ORF">GBZ86_08080</name>
</gene>
<reference evidence="9 10" key="1">
    <citation type="submission" date="2019-10" db="EMBL/GenBank/DDBJ databases">
        <title>The Genome Sequence of Clostridium tarantellae Isolated from Fish Brain.</title>
        <authorList>
            <person name="Bano L."/>
            <person name="Kiel M."/>
            <person name="Sales G."/>
            <person name="Doxey A.C."/>
            <person name="Mansfield M.J."/>
            <person name="Schiavone M."/>
            <person name="Rossetto O."/>
            <person name="Pirazzini M."/>
            <person name="Dobrindt U."/>
            <person name="Montecucco C."/>
        </authorList>
    </citation>
    <scope>NUCLEOTIDE SEQUENCE [LARGE SCALE GENOMIC DNA]</scope>
    <source>
        <strain evidence="9 10">DSM 3997</strain>
    </source>
</reference>
<evidence type="ECO:0000313" key="10">
    <source>
        <dbReference type="Proteomes" id="UP000430345"/>
    </source>
</evidence>
<keyword evidence="3" id="KW-1003">Cell membrane</keyword>
<dbReference type="Pfam" id="PF00528">
    <property type="entry name" value="BPD_transp_1"/>
    <property type="match status" value="1"/>
</dbReference>
<feature type="domain" description="ABC transmembrane type-1" evidence="8">
    <location>
        <begin position="101"/>
        <end position="299"/>
    </location>
</feature>
<comment type="caution">
    <text evidence="9">The sequence shown here is derived from an EMBL/GenBank/DDBJ whole genome shotgun (WGS) entry which is preliminary data.</text>
</comment>
<dbReference type="Pfam" id="PF12911">
    <property type="entry name" value="OppC_N"/>
    <property type="match status" value="1"/>
</dbReference>
<dbReference type="PANTHER" id="PTHR43386">
    <property type="entry name" value="OLIGOPEPTIDE TRANSPORT SYSTEM PERMEASE PROTEIN APPC"/>
    <property type="match status" value="1"/>
</dbReference>
<dbReference type="GO" id="GO:0005886">
    <property type="term" value="C:plasma membrane"/>
    <property type="evidence" value="ECO:0007669"/>
    <property type="project" value="UniProtKB-SubCell"/>
</dbReference>
<evidence type="ECO:0000259" key="8">
    <source>
        <dbReference type="PROSITE" id="PS50928"/>
    </source>
</evidence>
<evidence type="ECO:0000256" key="6">
    <source>
        <dbReference type="ARBA" id="ARBA00023136"/>
    </source>
</evidence>
<dbReference type="InterPro" id="IPR035906">
    <property type="entry name" value="MetI-like_sf"/>
</dbReference>
<dbReference type="Proteomes" id="UP000430345">
    <property type="component" value="Unassembled WGS sequence"/>
</dbReference>
<dbReference type="PROSITE" id="PS50928">
    <property type="entry name" value="ABC_TM1"/>
    <property type="match status" value="1"/>
</dbReference>
<keyword evidence="10" id="KW-1185">Reference proteome</keyword>
<comment type="subcellular location">
    <subcellularLocation>
        <location evidence="1 7">Cell membrane</location>
        <topology evidence="1 7">Multi-pass membrane protein</topology>
    </subcellularLocation>
</comment>
<feature type="transmembrane region" description="Helical" evidence="7">
    <location>
        <begin position="105"/>
        <end position="129"/>
    </location>
</feature>
<feature type="transmembrane region" description="Helical" evidence="7">
    <location>
        <begin position="279"/>
        <end position="299"/>
    </location>
</feature>
<evidence type="ECO:0000313" key="9">
    <source>
        <dbReference type="EMBL" id="MPQ43713.1"/>
    </source>
</evidence>
<feature type="transmembrane region" description="Helical" evidence="7">
    <location>
        <begin position="40"/>
        <end position="61"/>
    </location>
</feature>
<keyword evidence="6 7" id="KW-0472">Membrane</keyword>
<name>A0A6I1MLU9_9CLOT</name>
<feature type="transmembrane region" description="Helical" evidence="7">
    <location>
        <begin position="221"/>
        <end position="242"/>
    </location>
</feature>
<dbReference type="PANTHER" id="PTHR43386:SF23">
    <property type="entry name" value="ABC TRANSPORTER"/>
    <property type="match status" value="1"/>
</dbReference>
<dbReference type="EMBL" id="WHJC01000098">
    <property type="protein sequence ID" value="MPQ43713.1"/>
    <property type="molecule type" value="Genomic_DNA"/>
</dbReference>
<comment type="similarity">
    <text evidence="7">Belongs to the binding-protein-dependent transport system permease family.</text>
</comment>
<dbReference type="AlphaFoldDB" id="A0A6I1MLU9"/>
<proteinExistence type="inferred from homology"/>
<dbReference type="InterPro" id="IPR025966">
    <property type="entry name" value="OppC_N"/>
</dbReference>